<keyword evidence="7" id="KW-0732">Signal</keyword>
<keyword evidence="6" id="KW-0963">Cytoplasm</keyword>
<dbReference type="EC" id="3.6.4.6" evidence="6"/>
<keyword evidence="3 6" id="KW-0547">Nucleotide-binding</keyword>
<dbReference type="PROSITE" id="PS00674">
    <property type="entry name" value="AAA"/>
    <property type="match status" value="1"/>
</dbReference>
<dbReference type="PANTHER" id="PTHR23078:SF3">
    <property type="entry name" value="VESICLE-FUSING ATPASE"/>
    <property type="match status" value="1"/>
</dbReference>
<evidence type="ECO:0000256" key="3">
    <source>
        <dbReference type="ARBA" id="ARBA00022741"/>
    </source>
</evidence>
<accession>A0ABD3R0A7</accession>
<dbReference type="InterPro" id="IPR039812">
    <property type="entry name" value="Vesicle-fus_ATPase"/>
</dbReference>
<comment type="cofactor">
    <cofactor evidence="6">
        <name>Mg(2+)</name>
        <dbReference type="ChEBI" id="CHEBI:18420"/>
    </cofactor>
    <text evidence="6">Binds 1 Mg(2+) ion per subunit.</text>
</comment>
<dbReference type="EMBL" id="JALLAZ020000021">
    <property type="protein sequence ID" value="KAL3805732.1"/>
    <property type="molecule type" value="Genomic_DNA"/>
</dbReference>
<reference evidence="9 10" key="1">
    <citation type="submission" date="2024-10" db="EMBL/GenBank/DDBJ databases">
        <title>Updated reference genomes for cyclostephanoid diatoms.</title>
        <authorList>
            <person name="Roberts W.R."/>
            <person name="Alverson A.J."/>
        </authorList>
    </citation>
    <scope>NUCLEOTIDE SEQUENCE [LARGE SCALE GENOMIC DNA]</scope>
    <source>
        <strain evidence="9 10">AJA276-08</strain>
    </source>
</reference>
<feature type="signal peptide" evidence="7">
    <location>
        <begin position="1"/>
        <end position="22"/>
    </location>
</feature>
<dbReference type="Gene3D" id="3.40.50.300">
    <property type="entry name" value="P-loop containing nucleotide triphosphate hydrolases"/>
    <property type="match status" value="1"/>
</dbReference>
<dbReference type="InterPro" id="IPR003593">
    <property type="entry name" value="AAA+_ATPase"/>
</dbReference>
<evidence type="ECO:0000256" key="2">
    <source>
        <dbReference type="ARBA" id="ARBA00022448"/>
    </source>
</evidence>
<evidence type="ECO:0000256" key="4">
    <source>
        <dbReference type="ARBA" id="ARBA00022840"/>
    </source>
</evidence>
<keyword evidence="6" id="KW-0460">Magnesium</keyword>
<keyword evidence="10" id="KW-1185">Reference proteome</keyword>
<dbReference type="GO" id="GO:0005737">
    <property type="term" value="C:cytoplasm"/>
    <property type="evidence" value="ECO:0007669"/>
    <property type="project" value="UniProtKB-SubCell"/>
</dbReference>
<dbReference type="Gene3D" id="1.10.8.60">
    <property type="match status" value="1"/>
</dbReference>
<dbReference type="FunFam" id="3.40.50.300:FF:000154">
    <property type="entry name" value="Vesicle-fusing ATPase 1"/>
    <property type="match status" value="1"/>
</dbReference>
<evidence type="ECO:0000256" key="7">
    <source>
        <dbReference type="SAM" id="SignalP"/>
    </source>
</evidence>
<comment type="similarity">
    <text evidence="1 6">Belongs to the AAA ATPase family.</text>
</comment>
<dbReference type="GO" id="GO:0015031">
    <property type="term" value="P:protein transport"/>
    <property type="evidence" value="ECO:0007669"/>
    <property type="project" value="UniProtKB-KW"/>
</dbReference>
<keyword evidence="2 6" id="KW-0813">Transport</keyword>
<dbReference type="Pfam" id="PF17862">
    <property type="entry name" value="AAA_lid_3"/>
    <property type="match status" value="1"/>
</dbReference>
<dbReference type="GO" id="GO:0046872">
    <property type="term" value="F:metal ion binding"/>
    <property type="evidence" value="ECO:0007669"/>
    <property type="project" value="UniProtKB-UniRule"/>
</dbReference>
<comment type="catalytic activity">
    <reaction evidence="6">
        <text>ATP + H2O = ADP + phosphate + H(+)</text>
        <dbReference type="Rhea" id="RHEA:13065"/>
        <dbReference type="ChEBI" id="CHEBI:15377"/>
        <dbReference type="ChEBI" id="CHEBI:15378"/>
        <dbReference type="ChEBI" id="CHEBI:30616"/>
        <dbReference type="ChEBI" id="CHEBI:43474"/>
        <dbReference type="ChEBI" id="CHEBI:456216"/>
        <dbReference type="EC" id="3.6.4.6"/>
    </reaction>
</comment>
<keyword evidence="5 6" id="KW-0653">Protein transport</keyword>
<dbReference type="GO" id="GO:0016787">
    <property type="term" value="F:hydrolase activity"/>
    <property type="evidence" value="ECO:0007669"/>
    <property type="project" value="UniProtKB-KW"/>
</dbReference>
<feature type="chain" id="PRO_5044890778" description="Vesicle-fusing ATPase" evidence="7">
    <location>
        <begin position="23"/>
        <end position="759"/>
    </location>
</feature>
<keyword evidence="4 6" id="KW-0067">ATP-binding</keyword>
<name>A0ABD3R0A7_9STRA</name>
<evidence type="ECO:0000313" key="9">
    <source>
        <dbReference type="EMBL" id="KAL3805732.1"/>
    </source>
</evidence>
<proteinExistence type="inferred from homology"/>
<dbReference type="Pfam" id="PF00004">
    <property type="entry name" value="AAA"/>
    <property type="match status" value="1"/>
</dbReference>
<dbReference type="Proteomes" id="UP001530315">
    <property type="component" value="Unassembled WGS sequence"/>
</dbReference>
<dbReference type="InterPro" id="IPR041569">
    <property type="entry name" value="AAA_lid_3"/>
</dbReference>
<evidence type="ECO:0000256" key="6">
    <source>
        <dbReference type="RuleBase" id="RU367045"/>
    </source>
</evidence>
<gene>
    <name evidence="9" type="ORF">ACHAW5_010935</name>
</gene>
<keyword evidence="6" id="KW-0378">Hydrolase</keyword>
<dbReference type="SMART" id="SM00382">
    <property type="entry name" value="AAA"/>
    <property type="match status" value="1"/>
</dbReference>
<dbReference type="PANTHER" id="PTHR23078">
    <property type="entry name" value="VESICULAR-FUSION PROTEIN NSF"/>
    <property type="match status" value="1"/>
</dbReference>
<comment type="caution">
    <text evidence="9">The sequence shown here is derived from an EMBL/GenBank/DDBJ whole genome shotgun (WGS) entry which is preliminary data.</text>
</comment>
<comment type="subcellular location">
    <subcellularLocation>
        <location evidence="6">Cytoplasm</location>
    </subcellularLocation>
</comment>
<comment type="function">
    <text evidence="6">Required for vesicle-mediated transport. Catalyzes the fusion of transport vesicles within the Golgi cisternae. Is also required for transport from the endoplasmic reticulum to the Golgi stack. Seems to function as a fusion protein required for the delivery of cargo proteins to all compartments of the Golgi stack independent of vesicle origin.</text>
</comment>
<dbReference type="InterPro" id="IPR027417">
    <property type="entry name" value="P-loop_NTPase"/>
</dbReference>
<protein>
    <recommendedName>
        <fullName evidence="6">Vesicle-fusing ATPase</fullName>
        <ecNumber evidence="6">3.6.4.6</ecNumber>
    </recommendedName>
</protein>
<dbReference type="GO" id="GO:0005524">
    <property type="term" value="F:ATP binding"/>
    <property type="evidence" value="ECO:0007669"/>
    <property type="project" value="UniProtKB-UniRule"/>
</dbReference>
<evidence type="ECO:0000259" key="8">
    <source>
        <dbReference type="SMART" id="SM00382"/>
    </source>
</evidence>
<dbReference type="SUPFAM" id="SSF52540">
    <property type="entry name" value="P-loop containing nucleoside triphosphate hydrolases"/>
    <property type="match status" value="1"/>
</dbReference>
<evidence type="ECO:0000256" key="5">
    <source>
        <dbReference type="ARBA" id="ARBA00022927"/>
    </source>
</evidence>
<dbReference type="AlphaFoldDB" id="A0ABD3R0A7"/>
<organism evidence="9 10">
    <name type="scientific">Stephanodiscus triporus</name>
    <dbReference type="NCBI Taxonomy" id="2934178"/>
    <lineage>
        <taxon>Eukaryota</taxon>
        <taxon>Sar</taxon>
        <taxon>Stramenopiles</taxon>
        <taxon>Ochrophyta</taxon>
        <taxon>Bacillariophyta</taxon>
        <taxon>Coscinodiscophyceae</taxon>
        <taxon>Thalassiosirophycidae</taxon>
        <taxon>Stephanodiscales</taxon>
        <taxon>Stephanodiscaceae</taxon>
        <taxon>Stephanodiscus</taxon>
    </lineage>
</organism>
<dbReference type="InterPro" id="IPR003959">
    <property type="entry name" value="ATPase_AAA_core"/>
</dbReference>
<evidence type="ECO:0000313" key="10">
    <source>
        <dbReference type="Proteomes" id="UP001530315"/>
    </source>
</evidence>
<dbReference type="GO" id="GO:0016192">
    <property type="term" value="P:vesicle-mediated transport"/>
    <property type="evidence" value="ECO:0007669"/>
    <property type="project" value="UniProtKB-KW"/>
</dbReference>
<dbReference type="InterPro" id="IPR003960">
    <property type="entry name" value="ATPase_AAA_CS"/>
</dbReference>
<keyword evidence="6" id="KW-0479">Metal-binding</keyword>
<feature type="domain" description="AAA+ ATPase" evidence="8">
    <location>
        <begin position="470"/>
        <end position="630"/>
    </location>
</feature>
<sequence>MFPSSLQQQMLWLVCLSQSVYSAKFSLLRPFASATFTSSFYVSSCCDRDNMKHPRRLCPHQQYLQIRDSCADEEGGNKISLEKTNNQPAIELGNNARNDFHLLIQTAIQTLVKSDTDGDELVHSYGSASQGLWLNSFSAKELQSLLDRVVLNMPTNELDSDSSLKEEGFNQWIQWMKATPAPLILNLTTCVHDLVKHNQWVSEDHLNFIDTSLEQYISRLGCRVILLPSGSETASFSLVESTGAHVFGKLLYGGVARYRLLRSGRTVRRVGESREVMTLNHQQQQQRRHHRHPSWVQLGGLQRKYEAIDMGPAAVLELTLLPRQWQDLPTVFDKNVLLGGACGDMTIAIVGAASAGGARDMMTSTHSASGWDPSMLQLLPDKEDQNDAEEEVSISGGVFQSLEGKERKDALAAHFQISVGGLQPQIDAIVRRLLDGRSIYSSHTKDGTARTAMNRSRLEAEELLLLGLQPVRGLLLYGQPGVGKTLIVREIASLLSSRPPKIVAASEFLDRWVGGSERLVRELFKDAEQELELCQMAAVAGEEDTAFLNSALHVIVIDEIDAVFRKRTDSNDSGSNTRNSVVNQLLAKLDGVNALPNVLMIGMTNRKELLDPALLRPGRLEVQIEIPLPKRSQRREILQIHFGALRRKNRLSFPLRCAIDGVESCCNDGDIPVEAKATRGRKRRALKRAASIAVDFISTKRTVYDLADETEGFTGADIEGLVRCAGSRALSRARKDGGGVASLIITLDDVKEAIDEVKD</sequence>
<keyword evidence="6" id="KW-0931">ER-Golgi transport</keyword>
<evidence type="ECO:0000256" key="1">
    <source>
        <dbReference type="ARBA" id="ARBA00006914"/>
    </source>
</evidence>